<dbReference type="EMBL" id="JYDJ01000067">
    <property type="protein sequence ID" value="KRX45892.1"/>
    <property type="molecule type" value="Genomic_DNA"/>
</dbReference>
<dbReference type="Proteomes" id="UP000055048">
    <property type="component" value="Unassembled WGS sequence"/>
</dbReference>
<dbReference type="AlphaFoldDB" id="A0A0V0U3R8"/>
<evidence type="ECO:0000313" key="1">
    <source>
        <dbReference type="EMBL" id="KRX45892.1"/>
    </source>
</evidence>
<keyword evidence="2" id="KW-1185">Reference proteome</keyword>
<proteinExistence type="predicted"/>
<name>A0A0V0U3R8_9BILA</name>
<protein>
    <submittedName>
        <fullName evidence="1">Uncharacterized protein</fullName>
    </submittedName>
</protein>
<gene>
    <name evidence="1" type="ORF">T05_4238</name>
</gene>
<evidence type="ECO:0000313" key="2">
    <source>
        <dbReference type="Proteomes" id="UP000055048"/>
    </source>
</evidence>
<comment type="caution">
    <text evidence="1">The sequence shown here is derived from an EMBL/GenBank/DDBJ whole genome shotgun (WGS) entry which is preliminary data.</text>
</comment>
<reference evidence="1 2" key="1">
    <citation type="submission" date="2015-01" db="EMBL/GenBank/DDBJ databases">
        <title>Evolution of Trichinella species and genotypes.</title>
        <authorList>
            <person name="Korhonen P.K."/>
            <person name="Edoardo P."/>
            <person name="Giuseppe L.R."/>
            <person name="Gasser R.B."/>
        </authorList>
    </citation>
    <scope>NUCLEOTIDE SEQUENCE [LARGE SCALE GENOMIC DNA]</scope>
    <source>
        <strain evidence="1">ISS417</strain>
    </source>
</reference>
<accession>A0A0V0U3R8</accession>
<sequence length="45" mass="4919">MAFGEVTKYAFSYYAMSDEHRNNEKLPIQKQEDIGQAGGVAPGVA</sequence>
<organism evidence="1 2">
    <name type="scientific">Trichinella murrelli</name>
    <dbReference type="NCBI Taxonomy" id="144512"/>
    <lineage>
        <taxon>Eukaryota</taxon>
        <taxon>Metazoa</taxon>
        <taxon>Ecdysozoa</taxon>
        <taxon>Nematoda</taxon>
        <taxon>Enoplea</taxon>
        <taxon>Dorylaimia</taxon>
        <taxon>Trichinellida</taxon>
        <taxon>Trichinellidae</taxon>
        <taxon>Trichinella</taxon>
    </lineage>
</organism>